<dbReference type="GO" id="GO:0042562">
    <property type="term" value="F:hormone binding"/>
    <property type="evidence" value="ECO:0007669"/>
    <property type="project" value="TreeGrafter"/>
</dbReference>
<keyword evidence="6" id="KW-0472">Membrane</keyword>
<evidence type="ECO:0000256" key="5">
    <source>
        <dbReference type="ARBA" id="ARBA00022989"/>
    </source>
</evidence>
<dbReference type="Proteomes" id="UP001328107">
    <property type="component" value="Unassembled WGS sequence"/>
</dbReference>
<dbReference type="Pfam" id="PF00057">
    <property type="entry name" value="Ldl_recept_a"/>
    <property type="match status" value="3"/>
</dbReference>
<evidence type="ECO:0000256" key="1">
    <source>
        <dbReference type="ARBA" id="ARBA00004167"/>
    </source>
</evidence>
<evidence type="ECO:0000256" key="9">
    <source>
        <dbReference type="ARBA" id="ARBA00023180"/>
    </source>
</evidence>
<dbReference type="InterPro" id="IPR002172">
    <property type="entry name" value="LDrepeatLR_classA_rpt"/>
</dbReference>
<keyword evidence="4" id="KW-0677">Repeat</keyword>
<dbReference type="PROSITE" id="PS50068">
    <property type="entry name" value="LDLRA_2"/>
    <property type="match status" value="3"/>
</dbReference>
<evidence type="ECO:0000256" key="10">
    <source>
        <dbReference type="PROSITE-ProRule" id="PRU00124"/>
    </source>
</evidence>
<name>A0AAN4Z5K0_9BILA</name>
<evidence type="ECO:0000256" key="2">
    <source>
        <dbReference type="ARBA" id="ARBA00004308"/>
    </source>
</evidence>
<feature type="disulfide bond" evidence="10">
    <location>
        <begin position="129"/>
        <end position="141"/>
    </location>
</feature>
<feature type="chain" id="PRO_5042970343" description="Lipoprotein receptor" evidence="12">
    <location>
        <begin position="17"/>
        <end position="194"/>
    </location>
</feature>
<feature type="region of interest" description="Disordered" evidence="11">
    <location>
        <begin position="154"/>
        <end position="194"/>
    </location>
</feature>
<gene>
    <name evidence="13" type="ORF">PMAYCL1PPCAC_03734</name>
</gene>
<dbReference type="EMBL" id="BTRK01000001">
    <property type="protein sequence ID" value="GMR33539.1"/>
    <property type="molecule type" value="Genomic_DNA"/>
</dbReference>
<keyword evidence="5" id="KW-1133">Transmembrane helix</keyword>
<dbReference type="PANTHER" id="PTHR22722:SF14">
    <property type="entry name" value="MEGALIN, ISOFORM A"/>
    <property type="match status" value="1"/>
</dbReference>
<evidence type="ECO:0000256" key="7">
    <source>
        <dbReference type="ARBA" id="ARBA00023157"/>
    </source>
</evidence>
<dbReference type="SUPFAM" id="SSF57424">
    <property type="entry name" value="LDL receptor-like module"/>
    <property type="match status" value="3"/>
</dbReference>
<evidence type="ECO:0000256" key="11">
    <source>
        <dbReference type="SAM" id="MobiDB-lite"/>
    </source>
</evidence>
<feature type="disulfide bond" evidence="10">
    <location>
        <begin position="136"/>
        <end position="154"/>
    </location>
</feature>
<evidence type="ECO:0000256" key="8">
    <source>
        <dbReference type="ARBA" id="ARBA00023170"/>
    </source>
</evidence>
<evidence type="ECO:0000256" key="4">
    <source>
        <dbReference type="ARBA" id="ARBA00022737"/>
    </source>
</evidence>
<feature type="non-terminal residue" evidence="13">
    <location>
        <position position="194"/>
    </location>
</feature>
<evidence type="ECO:0000313" key="13">
    <source>
        <dbReference type="EMBL" id="GMR33539.1"/>
    </source>
</evidence>
<sequence>ILVLLVIGILGRFATASNRTEPCPAEGEFRCRSSGRCIPVLWLCDGARDCAEGEDESEWRCHRHNHTRCAGDQPECNMPDGTFRCILHQWLCDGHEDCENGSDERDCDNKPPDLPSSGHVLDHSVSPKCSLSEFRCAGGSCISRDLVCDDAPNCPDGSDESEDRCATPPRMPAPEPAFETVDEAGNWTSNSTMD</sequence>
<dbReference type="GO" id="GO:0043235">
    <property type="term" value="C:receptor complex"/>
    <property type="evidence" value="ECO:0007669"/>
    <property type="project" value="TreeGrafter"/>
</dbReference>
<reference evidence="14" key="1">
    <citation type="submission" date="2022-10" db="EMBL/GenBank/DDBJ databases">
        <title>Genome assembly of Pristionchus species.</title>
        <authorList>
            <person name="Yoshida K."/>
            <person name="Sommer R.J."/>
        </authorList>
    </citation>
    <scope>NUCLEOTIDE SEQUENCE [LARGE SCALE GENOMIC DNA]</scope>
    <source>
        <strain evidence="14">RS5460</strain>
    </source>
</reference>
<evidence type="ECO:0000256" key="12">
    <source>
        <dbReference type="SAM" id="SignalP"/>
    </source>
</evidence>
<feature type="non-terminal residue" evidence="13">
    <location>
        <position position="1"/>
    </location>
</feature>
<dbReference type="GO" id="GO:0012505">
    <property type="term" value="C:endomembrane system"/>
    <property type="evidence" value="ECO:0007669"/>
    <property type="project" value="UniProtKB-SubCell"/>
</dbReference>
<dbReference type="GO" id="GO:0016324">
    <property type="term" value="C:apical plasma membrane"/>
    <property type="evidence" value="ECO:0007669"/>
    <property type="project" value="TreeGrafter"/>
</dbReference>
<keyword evidence="3" id="KW-0812">Transmembrane</keyword>
<dbReference type="PROSITE" id="PS01209">
    <property type="entry name" value="LDLRA_1"/>
    <property type="match status" value="2"/>
</dbReference>
<dbReference type="InterPro" id="IPR036055">
    <property type="entry name" value="LDL_receptor-like_sf"/>
</dbReference>
<dbReference type="AlphaFoldDB" id="A0AAN4Z5K0"/>
<proteinExistence type="predicted"/>
<dbReference type="PANTHER" id="PTHR22722">
    <property type="entry name" value="LOW-DENSITY LIPOPROTEIN RECEPTOR-RELATED PROTEIN 2-RELATED"/>
    <property type="match status" value="1"/>
</dbReference>
<comment type="caution">
    <text evidence="13">The sequence shown here is derived from an EMBL/GenBank/DDBJ whole genome shotgun (WGS) entry which is preliminary data.</text>
</comment>
<accession>A0AAN4Z5K0</accession>
<evidence type="ECO:0000313" key="14">
    <source>
        <dbReference type="Proteomes" id="UP001328107"/>
    </source>
</evidence>
<keyword evidence="9" id="KW-0325">Glycoprotein</keyword>
<comment type="caution">
    <text evidence="10">Lacks conserved residue(s) required for the propagation of feature annotation.</text>
</comment>
<dbReference type="Gene3D" id="4.10.400.10">
    <property type="entry name" value="Low-density Lipoprotein Receptor"/>
    <property type="match status" value="3"/>
</dbReference>
<feature type="signal peptide" evidence="12">
    <location>
        <begin position="1"/>
        <end position="16"/>
    </location>
</feature>
<evidence type="ECO:0000256" key="6">
    <source>
        <dbReference type="ARBA" id="ARBA00023136"/>
    </source>
</evidence>
<evidence type="ECO:0000256" key="3">
    <source>
        <dbReference type="ARBA" id="ARBA00022692"/>
    </source>
</evidence>
<dbReference type="PRINTS" id="PR00261">
    <property type="entry name" value="LDLRECEPTOR"/>
</dbReference>
<feature type="disulfide bond" evidence="10">
    <location>
        <begin position="92"/>
        <end position="107"/>
    </location>
</feature>
<dbReference type="CDD" id="cd00112">
    <property type="entry name" value="LDLa"/>
    <property type="match status" value="3"/>
</dbReference>
<keyword evidence="12" id="KW-0732">Signal</keyword>
<organism evidence="13 14">
    <name type="scientific">Pristionchus mayeri</name>
    <dbReference type="NCBI Taxonomy" id="1317129"/>
    <lineage>
        <taxon>Eukaryota</taxon>
        <taxon>Metazoa</taxon>
        <taxon>Ecdysozoa</taxon>
        <taxon>Nematoda</taxon>
        <taxon>Chromadorea</taxon>
        <taxon>Rhabditida</taxon>
        <taxon>Rhabditina</taxon>
        <taxon>Diplogasteromorpha</taxon>
        <taxon>Diplogasteroidea</taxon>
        <taxon>Neodiplogasteridae</taxon>
        <taxon>Pristionchus</taxon>
    </lineage>
</organism>
<comment type="subcellular location">
    <subcellularLocation>
        <location evidence="2">Endomembrane system</location>
    </subcellularLocation>
    <subcellularLocation>
        <location evidence="1">Membrane</location>
        <topology evidence="1">Single-pass membrane protein</topology>
    </subcellularLocation>
</comment>
<evidence type="ECO:0008006" key="15">
    <source>
        <dbReference type="Google" id="ProtNLM"/>
    </source>
</evidence>
<dbReference type="SMART" id="SM00192">
    <property type="entry name" value="LDLa"/>
    <property type="match status" value="3"/>
</dbReference>
<keyword evidence="14" id="KW-1185">Reference proteome</keyword>
<dbReference type="GO" id="GO:0006898">
    <property type="term" value="P:receptor-mediated endocytosis"/>
    <property type="evidence" value="ECO:0007669"/>
    <property type="project" value="TreeGrafter"/>
</dbReference>
<dbReference type="InterPro" id="IPR051221">
    <property type="entry name" value="LDLR-related"/>
</dbReference>
<keyword evidence="7 10" id="KW-1015">Disulfide bond</keyword>
<keyword evidence="8" id="KW-0675">Receptor</keyword>
<protein>
    <recommendedName>
        <fullName evidence="15">Lipoprotein receptor</fullName>
    </recommendedName>
</protein>
<dbReference type="InterPro" id="IPR023415">
    <property type="entry name" value="LDLR_class-A_CS"/>
</dbReference>